<dbReference type="GeneTree" id="ENSGT00940000163711"/>
<dbReference type="Gene3D" id="2.60.40.10">
    <property type="entry name" value="Immunoglobulins"/>
    <property type="match status" value="5"/>
</dbReference>
<accession>A0A3P8ZJE1</accession>
<dbReference type="Pfam" id="PF13927">
    <property type="entry name" value="Ig_3"/>
    <property type="match status" value="1"/>
</dbReference>
<dbReference type="Bgee" id="ENSELUG00000028122">
    <property type="expression patterns" value="Expressed in spleen and 4 other cell types or tissues"/>
</dbReference>
<dbReference type="Proteomes" id="UP000265140">
    <property type="component" value="Chromosome 24"/>
</dbReference>
<dbReference type="SMART" id="SM00409">
    <property type="entry name" value="IG"/>
    <property type="match status" value="5"/>
</dbReference>
<evidence type="ECO:0000256" key="2">
    <source>
        <dbReference type="ARBA" id="ARBA00023157"/>
    </source>
</evidence>
<protein>
    <recommendedName>
        <fullName evidence="4">Ig-like domain-containing protein</fullName>
    </recommendedName>
</protein>
<organism evidence="5 6">
    <name type="scientific">Esox lucius</name>
    <name type="common">Northern pike</name>
    <dbReference type="NCBI Taxonomy" id="8010"/>
    <lineage>
        <taxon>Eukaryota</taxon>
        <taxon>Metazoa</taxon>
        <taxon>Chordata</taxon>
        <taxon>Craniata</taxon>
        <taxon>Vertebrata</taxon>
        <taxon>Euteleostomi</taxon>
        <taxon>Actinopterygii</taxon>
        <taxon>Neopterygii</taxon>
        <taxon>Teleostei</taxon>
        <taxon>Protacanthopterygii</taxon>
        <taxon>Esociformes</taxon>
        <taxon>Esocidae</taxon>
        <taxon>Esox</taxon>
    </lineage>
</organism>
<reference evidence="5" key="2">
    <citation type="submission" date="2020-02" db="EMBL/GenBank/DDBJ databases">
        <title>Esox lucius (northern pike) genome, fEsoLuc1, primary haplotype.</title>
        <authorList>
            <person name="Myers G."/>
            <person name="Karagic N."/>
            <person name="Meyer A."/>
            <person name="Pippel M."/>
            <person name="Reichard M."/>
            <person name="Winkler S."/>
            <person name="Tracey A."/>
            <person name="Sims Y."/>
            <person name="Howe K."/>
            <person name="Rhie A."/>
            <person name="Formenti G."/>
            <person name="Durbin R."/>
            <person name="Fedrigo O."/>
            <person name="Jarvis E.D."/>
        </authorList>
    </citation>
    <scope>NUCLEOTIDE SEQUENCE [LARGE SCALE GENOMIC DNA]</scope>
</reference>
<dbReference type="OMA" id="GHCCEDQ"/>
<sequence>MTLNVSIYSVSIFVWHQLHYYTKVRSYLGKIVDVTVFPFIYVNVSTALPTASVSVSPHGLLYSGETVTLQCDISDYTDWTYWWYRKYQLQSPGSPSKTISTLSDQVSQYQCQGRRTDRPQSSQRSDYLHISVTERPVAVLTLQPNWTQLFSRETVTLRCVIHWGGEDKDWEYKWFKESHSIYSKTKPEYRISPVYTYHTGSYTCMGVKGNKESKTSDAVQLTVSNQPKAVLTTSPQWMNHGDSVTLNCEVKESSTGWRFSWYKTVPYRAGLPSLLDKSYSVEPLSGYGTTEESYTLSPAGPTYTGGYVCRAGRGDPVYYTDYSEPQFLWSGVSLRISPNRTQHFTSKSLSLICDLKGNSTGWRLMRYTETGVESGCSPNWGSITGSTCTITSTVTWDSGVYWCESGSGQYSNAVNITVFGNDVILESPVHPVTEGDSVTLLCIYRYQPHTNPKADFYKDGVLISNQTTGEMTIPTVSKSDEGFYKCKSDQIESPESWMTVRVPVSSTSVLVGVVVGLVVAVVLMTIFLVLLCPGK</sequence>
<dbReference type="PANTHER" id="PTHR11481">
    <property type="entry name" value="IMMUNOGLOBULIN FC RECEPTOR"/>
    <property type="match status" value="1"/>
</dbReference>
<feature type="domain" description="Ig-like" evidence="4">
    <location>
        <begin position="421"/>
        <end position="505"/>
    </location>
</feature>
<feature type="transmembrane region" description="Helical" evidence="3">
    <location>
        <begin position="509"/>
        <end position="532"/>
    </location>
</feature>
<proteinExistence type="predicted"/>
<dbReference type="PROSITE" id="PS50835">
    <property type="entry name" value="IG_LIKE"/>
    <property type="match status" value="4"/>
</dbReference>
<dbReference type="InterPro" id="IPR036179">
    <property type="entry name" value="Ig-like_dom_sf"/>
</dbReference>
<dbReference type="Pfam" id="PF13895">
    <property type="entry name" value="Ig_2"/>
    <property type="match status" value="1"/>
</dbReference>
<evidence type="ECO:0000256" key="1">
    <source>
        <dbReference type="ARBA" id="ARBA00022729"/>
    </source>
</evidence>
<dbReference type="GO" id="GO:0009897">
    <property type="term" value="C:external side of plasma membrane"/>
    <property type="evidence" value="ECO:0007669"/>
    <property type="project" value="TreeGrafter"/>
</dbReference>
<feature type="domain" description="Ig-like" evidence="4">
    <location>
        <begin position="136"/>
        <end position="224"/>
    </location>
</feature>
<keyword evidence="3" id="KW-1133">Transmembrane helix</keyword>
<reference evidence="6" key="1">
    <citation type="journal article" date="2014" name="PLoS ONE">
        <title>The genome and linkage map of the northern pike (Esox lucius): conserved synteny revealed between the salmonid sister group and the Neoteleostei.</title>
        <authorList>
            <person name="Rondeau E.B."/>
            <person name="Minkley D.R."/>
            <person name="Leong J.S."/>
            <person name="Messmer A.M."/>
            <person name="Jantzen J.R."/>
            <person name="von Schalburg K.R."/>
            <person name="Lemon C."/>
            <person name="Bird N.H."/>
            <person name="Koop B.F."/>
        </authorList>
    </citation>
    <scope>NUCLEOTIDE SEQUENCE</scope>
</reference>
<dbReference type="STRING" id="8010.ENSELUP00000028437"/>
<evidence type="ECO:0000256" key="3">
    <source>
        <dbReference type="SAM" id="Phobius"/>
    </source>
</evidence>
<dbReference type="GO" id="GO:0007166">
    <property type="term" value="P:cell surface receptor signaling pathway"/>
    <property type="evidence" value="ECO:0007669"/>
    <property type="project" value="TreeGrafter"/>
</dbReference>
<dbReference type="Ensembl" id="ENSELUT00000013380.3">
    <property type="protein sequence ID" value="ENSELUP00000028437.3"/>
    <property type="gene ID" value="ENSELUG00000028122.2"/>
</dbReference>
<dbReference type="GO" id="GO:0006955">
    <property type="term" value="P:immune response"/>
    <property type="evidence" value="ECO:0007669"/>
    <property type="project" value="TreeGrafter"/>
</dbReference>
<dbReference type="GO" id="GO:0004888">
    <property type="term" value="F:transmembrane signaling receptor activity"/>
    <property type="evidence" value="ECO:0007669"/>
    <property type="project" value="TreeGrafter"/>
</dbReference>
<keyword evidence="2" id="KW-1015">Disulfide bond</keyword>
<evidence type="ECO:0000259" key="4">
    <source>
        <dbReference type="PROSITE" id="PS50835"/>
    </source>
</evidence>
<reference evidence="5" key="4">
    <citation type="submission" date="2025-09" db="UniProtKB">
        <authorList>
            <consortium name="Ensembl"/>
        </authorList>
    </citation>
    <scope>IDENTIFICATION</scope>
</reference>
<dbReference type="InterPro" id="IPR050488">
    <property type="entry name" value="Ig_Fc_receptor"/>
</dbReference>
<keyword evidence="6" id="KW-1185">Reference proteome</keyword>
<feature type="domain" description="Ig-like" evidence="4">
    <location>
        <begin position="227"/>
        <end position="311"/>
    </location>
</feature>
<dbReference type="InterPro" id="IPR003599">
    <property type="entry name" value="Ig_sub"/>
</dbReference>
<evidence type="ECO:0000313" key="6">
    <source>
        <dbReference type="Proteomes" id="UP000265140"/>
    </source>
</evidence>
<dbReference type="InterPro" id="IPR013783">
    <property type="entry name" value="Ig-like_fold"/>
</dbReference>
<keyword evidence="1" id="KW-0732">Signal</keyword>
<keyword evidence="3" id="KW-0472">Membrane</keyword>
<dbReference type="InterPro" id="IPR007110">
    <property type="entry name" value="Ig-like_dom"/>
</dbReference>
<dbReference type="SUPFAM" id="SSF48726">
    <property type="entry name" value="Immunoglobulin"/>
    <property type="match status" value="5"/>
</dbReference>
<evidence type="ECO:0000313" key="5">
    <source>
        <dbReference type="Ensembl" id="ENSELUP00000028437.3"/>
    </source>
</evidence>
<gene>
    <name evidence="5" type="primary">IGSF9B</name>
</gene>
<dbReference type="PANTHER" id="PTHR11481:SF64">
    <property type="entry name" value="FC RECEPTOR-LIKE PROTEIN 4"/>
    <property type="match status" value="1"/>
</dbReference>
<reference evidence="5" key="3">
    <citation type="submission" date="2025-08" db="UniProtKB">
        <authorList>
            <consortium name="Ensembl"/>
        </authorList>
    </citation>
    <scope>IDENTIFICATION</scope>
</reference>
<dbReference type="InParanoid" id="A0A3P8ZJE1"/>
<keyword evidence="3" id="KW-0812">Transmembrane</keyword>
<dbReference type="AlphaFoldDB" id="A0A3P8ZJE1"/>
<name>A0A3P8ZJE1_ESOLU</name>
<feature type="domain" description="Ig-like" evidence="4">
    <location>
        <begin position="49"/>
        <end position="131"/>
    </location>
</feature>